<gene>
    <name evidence="1" type="primary">RIG</name>
</gene>
<organism evidence="1">
    <name type="scientific">Homo sapiens</name>
    <name type="common">Human</name>
    <dbReference type="NCBI Taxonomy" id="9606"/>
    <lineage>
        <taxon>Eukaryota</taxon>
        <taxon>Metazoa</taxon>
        <taxon>Chordata</taxon>
        <taxon>Craniata</taxon>
        <taxon>Vertebrata</taxon>
        <taxon>Euteleostomi</taxon>
        <taxon>Mammalia</taxon>
        <taxon>Eutheria</taxon>
        <taxon>Euarchontoglires</taxon>
        <taxon>Primates</taxon>
        <taxon>Haplorrhini</taxon>
        <taxon>Catarrhini</taxon>
        <taxon>Hominidae</taxon>
        <taxon>Homo</taxon>
    </lineage>
</organism>
<protein>
    <submittedName>
        <fullName evidence="1">Regulated in glioma</fullName>
    </submittedName>
</protein>
<reference evidence="1" key="1">
    <citation type="submission" date="2001-07" db="EMBL/GenBank/DDBJ databases">
        <authorList>
            <person name="Wu J."/>
            <person name="Zhang B."/>
            <person name="Feng Z."/>
            <person name="Peng X."/>
            <person name="Yuan J."/>
            <person name="Qiang B."/>
        </authorList>
    </citation>
    <scope>NUCLEOTIDE SEQUENCE</scope>
</reference>
<sequence>MQLRLRTLTWEDCDYLPDRAKEILQMQLRLRTLTWEDYSGLSRWAQFDHMGPQKWRTFPTCRKPESWHLRRTELSLQDLKMKGPMSQGMPVTYRG</sequence>
<name>Q96R02_HUMAN</name>
<proteinExistence type="evidence at transcript level"/>
<dbReference type="AlphaFoldDB" id="Q96R02"/>
<accession>Q96R02</accession>
<evidence type="ECO:0000313" key="1">
    <source>
        <dbReference type="EMBL" id="AAK92488.1"/>
    </source>
</evidence>
<dbReference type="EMBL" id="AF400439">
    <property type="protein sequence ID" value="AAK92488.1"/>
    <property type="molecule type" value="mRNA"/>
</dbReference>